<dbReference type="InterPro" id="IPR028020">
    <property type="entry name" value="ASX_DEUBAD_dom"/>
</dbReference>
<evidence type="ECO:0000256" key="5">
    <source>
        <dbReference type="ARBA" id="ARBA00023015"/>
    </source>
</evidence>
<feature type="compositionally biased region" description="Basic and acidic residues" evidence="8">
    <location>
        <begin position="88"/>
        <end position="99"/>
    </location>
</feature>
<accession>A0AAE0JM54</accession>
<feature type="compositionally biased region" description="Polar residues" evidence="8">
    <location>
        <begin position="135"/>
        <end position="149"/>
    </location>
</feature>
<keyword evidence="7" id="KW-0539">Nucleus</keyword>
<feature type="domain" description="DEUBAD" evidence="10">
    <location>
        <begin position="455"/>
        <end position="569"/>
    </location>
</feature>
<keyword evidence="12" id="KW-1185">Reference proteome</keyword>
<evidence type="ECO:0000256" key="4">
    <source>
        <dbReference type="ARBA" id="ARBA00022833"/>
    </source>
</evidence>
<gene>
    <name evidence="11" type="ORF">B0H65DRAFT_125138</name>
</gene>
<evidence type="ECO:0000313" key="12">
    <source>
        <dbReference type="Proteomes" id="UP001278500"/>
    </source>
</evidence>
<dbReference type="EMBL" id="JAUEPP010000002">
    <property type="protein sequence ID" value="KAK3351552.1"/>
    <property type="molecule type" value="Genomic_DNA"/>
</dbReference>
<evidence type="ECO:0000259" key="10">
    <source>
        <dbReference type="PROSITE" id="PS51916"/>
    </source>
</evidence>
<feature type="compositionally biased region" description="Basic and acidic residues" evidence="8">
    <location>
        <begin position="395"/>
        <end position="404"/>
    </location>
</feature>
<keyword evidence="3" id="KW-0863">Zinc-finger</keyword>
<dbReference type="SUPFAM" id="SSF57701">
    <property type="entry name" value="Zn2/Cys6 DNA-binding domain"/>
    <property type="match status" value="1"/>
</dbReference>
<dbReference type="SMART" id="SM00066">
    <property type="entry name" value="GAL4"/>
    <property type="match status" value="1"/>
</dbReference>
<dbReference type="RefSeq" id="XP_062684847.1">
    <property type="nucleotide sequence ID" value="XM_062820729.1"/>
</dbReference>
<comment type="caution">
    <text evidence="11">The sequence shown here is derived from an EMBL/GenBank/DDBJ whole genome shotgun (WGS) entry which is preliminary data.</text>
</comment>
<feature type="compositionally biased region" description="Basic and acidic residues" evidence="8">
    <location>
        <begin position="325"/>
        <end position="342"/>
    </location>
</feature>
<dbReference type="Pfam" id="PF13919">
    <property type="entry name" value="ASXH"/>
    <property type="match status" value="1"/>
</dbReference>
<evidence type="ECO:0000256" key="2">
    <source>
        <dbReference type="ARBA" id="ARBA00022723"/>
    </source>
</evidence>
<feature type="compositionally biased region" description="Polar residues" evidence="8">
    <location>
        <begin position="237"/>
        <end position="248"/>
    </location>
</feature>
<feature type="compositionally biased region" description="Basic and acidic residues" evidence="8">
    <location>
        <begin position="173"/>
        <end position="185"/>
    </location>
</feature>
<feature type="compositionally biased region" description="Low complexity" evidence="8">
    <location>
        <begin position="187"/>
        <end position="196"/>
    </location>
</feature>
<reference evidence="11" key="2">
    <citation type="submission" date="2023-06" db="EMBL/GenBank/DDBJ databases">
        <authorList>
            <consortium name="Lawrence Berkeley National Laboratory"/>
            <person name="Haridas S."/>
            <person name="Hensen N."/>
            <person name="Bonometti L."/>
            <person name="Westerberg I."/>
            <person name="Brannstrom I.O."/>
            <person name="Guillou S."/>
            <person name="Cros-Aarteil S."/>
            <person name="Calhoun S."/>
            <person name="Kuo A."/>
            <person name="Mondo S."/>
            <person name="Pangilinan J."/>
            <person name="Riley R."/>
            <person name="Labutti K."/>
            <person name="Andreopoulos B."/>
            <person name="Lipzen A."/>
            <person name="Chen C."/>
            <person name="Yanf M."/>
            <person name="Daum C."/>
            <person name="Ng V."/>
            <person name="Clum A."/>
            <person name="Steindorff A."/>
            <person name="Ohm R."/>
            <person name="Martin F."/>
            <person name="Silar P."/>
            <person name="Natvig D."/>
            <person name="Lalanne C."/>
            <person name="Gautier V."/>
            <person name="Ament-Velasquez S.L."/>
            <person name="Kruys A."/>
            <person name="Hutchinson M.I."/>
            <person name="Powell A.J."/>
            <person name="Barry K."/>
            <person name="Miller A.N."/>
            <person name="Grigoriev I.V."/>
            <person name="Debuchy R."/>
            <person name="Gladieux P."/>
            <person name="Thoren M.H."/>
            <person name="Johannesson H."/>
        </authorList>
    </citation>
    <scope>NUCLEOTIDE SEQUENCE</scope>
    <source>
        <strain evidence="11">CBS 560.94</strain>
    </source>
</reference>
<evidence type="ECO:0000256" key="6">
    <source>
        <dbReference type="ARBA" id="ARBA00023163"/>
    </source>
</evidence>
<feature type="compositionally biased region" description="Low complexity" evidence="8">
    <location>
        <begin position="66"/>
        <end position="77"/>
    </location>
</feature>
<dbReference type="InterPro" id="IPR044867">
    <property type="entry name" value="DEUBAD_dom"/>
</dbReference>
<feature type="compositionally biased region" description="Low complexity" evidence="8">
    <location>
        <begin position="1"/>
        <end position="15"/>
    </location>
</feature>
<dbReference type="GO" id="GO:0005634">
    <property type="term" value="C:nucleus"/>
    <property type="evidence" value="ECO:0007669"/>
    <property type="project" value="UniProtKB-SubCell"/>
</dbReference>
<feature type="region of interest" description="Disordered" evidence="8">
    <location>
        <begin position="1"/>
        <end position="256"/>
    </location>
</feature>
<feature type="compositionally biased region" description="Polar residues" evidence="8">
    <location>
        <begin position="27"/>
        <end position="40"/>
    </location>
</feature>
<dbReference type="GeneID" id="87857883"/>
<dbReference type="PROSITE" id="PS51916">
    <property type="entry name" value="DEUBAD"/>
    <property type="match status" value="1"/>
</dbReference>
<dbReference type="InterPro" id="IPR001138">
    <property type="entry name" value="Zn2Cys6_DnaBD"/>
</dbReference>
<evidence type="ECO:0000256" key="1">
    <source>
        <dbReference type="ARBA" id="ARBA00004123"/>
    </source>
</evidence>
<dbReference type="Gene3D" id="4.10.240.10">
    <property type="entry name" value="Zn(2)-C6 fungal-type DNA-binding domain"/>
    <property type="match status" value="1"/>
</dbReference>
<evidence type="ECO:0000313" key="11">
    <source>
        <dbReference type="EMBL" id="KAK3351552.1"/>
    </source>
</evidence>
<reference evidence="11" key="1">
    <citation type="journal article" date="2023" name="Mol. Phylogenet. Evol.">
        <title>Genome-scale phylogeny and comparative genomics of the fungal order Sordariales.</title>
        <authorList>
            <person name="Hensen N."/>
            <person name="Bonometti L."/>
            <person name="Westerberg I."/>
            <person name="Brannstrom I.O."/>
            <person name="Guillou S."/>
            <person name="Cros-Aarteil S."/>
            <person name="Calhoun S."/>
            <person name="Haridas S."/>
            <person name="Kuo A."/>
            <person name="Mondo S."/>
            <person name="Pangilinan J."/>
            <person name="Riley R."/>
            <person name="LaButti K."/>
            <person name="Andreopoulos B."/>
            <person name="Lipzen A."/>
            <person name="Chen C."/>
            <person name="Yan M."/>
            <person name="Daum C."/>
            <person name="Ng V."/>
            <person name="Clum A."/>
            <person name="Steindorff A."/>
            <person name="Ohm R.A."/>
            <person name="Martin F."/>
            <person name="Silar P."/>
            <person name="Natvig D.O."/>
            <person name="Lalanne C."/>
            <person name="Gautier V."/>
            <person name="Ament-Velasquez S.L."/>
            <person name="Kruys A."/>
            <person name="Hutchinson M.I."/>
            <person name="Powell A.J."/>
            <person name="Barry K."/>
            <person name="Miller A.N."/>
            <person name="Grigoriev I.V."/>
            <person name="Debuchy R."/>
            <person name="Gladieux P."/>
            <person name="Hiltunen Thoren M."/>
            <person name="Johannesson H."/>
        </authorList>
    </citation>
    <scope>NUCLEOTIDE SEQUENCE</scope>
    <source>
        <strain evidence="11">CBS 560.94</strain>
    </source>
</reference>
<keyword evidence="5" id="KW-0805">Transcription regulation</keyword>
<feature type="compositionally biased region" description="Acidic residues" evidence="8">
    <location>
        <begin position="53"/>
        <end position="65"/>
    </location>
</feature>
<feature type="domain" description="Zn(2)-C6 fungal-type" evidence="9">
    <location>
        <begin position="257"/>
        <end position="287"/>
    </location>
</feature>
<dbReference type="Proteomes" id="UP001278500">
    <property type="component" value="Unassembled WGS sequence"/>
</dbReference>
<feature type="region of interest" description="Disordered" evidence="8">
    <location>
        <begin position="299"/>
        <end position="442"/>
    </location>
</feature>
<evidence type="ECO:0000256" key="3">
    <source>
        <dbReference type="ARBA" id="ARBA00022771"/>
    </source>
</evidence>
<dbReference type="GO" id="GO:0008270">
    <property type="term" value="F:zinc ion binding"/>
    <property type="evidence" value="ECO:0007669"/>
    <property type="project" value="UniProtKB-KW"/>
</dbReference>
<sequence>MAEEGSSSPLSSVLSSPPPSPPWSVTGDWNGTHVQETDTAAQVALEERATEEPAVEEPAIEEPAVEELVVTSPAVKKPAAKKGAAKKSAVEKSAIEKPAVKKPAVKKRSVKEPEVQGPEEPEEGLTMPLAAPSASPENKTVPRPSNQPEPQEPEGEASTSWTAINLPPRRPQSVKEPEVPTREEEAAAPSAVPSPVLKKRKPVKEPEVPTREEEAAAPSAAPSPIPKERTPLPEPVNSKQDVADSRNTLKPKLTRGACTPCREKKLKCLKEKPICSRCSGSGTHCVYAFEQPRKGISAAARPALSKAEAVPADGGEPKALGSSNSHEDSAVQNPEVKKEVDIPKIGAAAVTDPSINGQDFKGPKNEDPSTVTKRARKNASGQTPEDAVLNGDAQSSRDTRRSESSGEQLDTEPRKRKASDQDKSSTAKRPQHAGAAPKKTNLDRKWEAPFVYTDENSPLTNADLRAILLLPQAWDVLTPEERKDILAKFPDDSHILDAGTENARPDLVSLRNNDHFRYDCARYLENIERGRHDEQWLQEAWVAHEKHKRGDYDDFLRKEFENDWATKIPEELLQKTSRKNEMLGPDATVAVSENTAIANEQHKALPGRAKGASVMQEVPPANPASLDATEANGSVQGVTEGTQSIDHIAKHHPNGNGRGDSNMNGAQYTELRFEVPQEAD</sequence>
<organism evidence="11 12">
    <name type="scientific">Neurospora tetraspora</name>
    <dbReference type="NCBI Taxonomy" id="94610"/>
    <lineage>
        <taxon>Eukaryota</taxon>
        <taxon>Fungi</taxon>
        <taxon>Dikarya</taxon>
        <taxon>Ascomycota</taxon>
        <taxon>Pezizomycotina</taxon>
        <taxon>Sordariomycetes</taxon>
        <taxon>Sordariomycetidae</taxon>
        <taxon>Sordariales</taxon>
        <taxon>Sordariaceae</taxon>
        <taxon>Neurospora</taxon>
    </lineage>
</organism>
<proteinExistence type="predicted"/>
<keyword evidence="4" id="KW-0862">Zinc</keyword>
<dbReference type="Pfam" id="PF00172">
    <property type="entry name" value="Zn_clus"/>
    <property type="match status" value="1"/>
</dbReference>
<dbReference type="GO" id="GO:0000981">
    <property type="term" value="F:DNA-binding transcription factor activity, RNA polymerase II-specific"/>
    <property type="evidence" value="ECO:0007669"/>
    <property type="project" value="InterPro"/>
</dbReference>
<evidence type="ECO:0000256" key="7">
    <source>
        <dbReference type="ARBA" id="ARBA00023242"/>
    </source>
</evidence>
<name>A0AAE0JM54_9PEZI</name>
<comment type="subcellular location">
    <subcellularLocation>
        <location evidence="1">Nucleus</location>
    </subcellularLocation>
</comment>
<dbReference type="PROSITE" id="PS00463">
    <property type="entry name" value="ZN2_CY6_FUNGAL_1"/>
    <property type="match status" value="1"/>
</dbReference>
<dbReference type="AlphaFoldDB" id="A0AAE0JM54"/>
<evidence type="ECO:0000259" key="9">
    <source>
        <dbReference type="PROSITE" id="PS50048"/>
    </source>
</evidence>
<keyword evidence="2" id="KW-0479">Metal-binding</keyword>
<dbReference type="PROSITE" id="PS50048">
    <property type="entry name" value="ZN2_CY6_FUNGAL_2"/>
    <property type="match status" value="1"/>
</dbReference>
<evidence type="ECO:0000256" key="8">
    <source>
        <dbReference type="SAM" id="MobiDB-lite"/>
    </source>
</evidence>
<feature type="compositionally biased region" description="Basic and acidic residues" evidence="8">
    <location>
        <begin position="203"/>
        <end position="214"/>
    </location>
</feature>
<keyword evidence="6" id="KW-0804">Transcription</keyword>
<protein>
    <submittedName>
        <fullName evidence="11">Asx homology domain-containing protein</fullName>
    </submittedName>
</protein>
<dbReference type="InterPro" id="IPR036864">
    <property type="entry name" value="Zn2-C6_fun-type_DNA-bd_sf"/>
</dbReference>